<dbReference type="Proteomes" id="UP001203297">
    <property type="component" value="Unassembled WGS sequence"/>
</dbReference>
<protein>
    <submittedName>
        <fullName evidence="2">Uncharacterized protein</fullName>
    </submittedName>
</protein>
<feature type="compositionally biased region" description="Polar residues" evidence="1">
    <location>
        <begin position="136"/>
        <end position="146"/>
    </location>
</feature>
<dbReference type="EMBL" id="WTXG01000013">
    <property type="protein sequence ID" value="KAI0301689.1"/>
    <property type="molecule type" value="Genomic_DNA"/>
</dbReference>
<comment type="caution">
    <text evidence="2">The sequence shown here is derived from an EMBL/GenBank/DDBJ whole genome shotgun (WGS) entry which is preliminary data.</text>
</comment>
<feature type="non-terminal residue" evidence="2">
    <location>
        <position position="1"/>
    </location>
</feature>
<evidence type="ECO:0000256" key="1">
    <source>
        <dbReference type="SAM" id="MobiDB-lite"/>
    </source>
</evidence>
<accession>A0AAD4M4D9</accession>
<organism evidence="2 3">
    <name type="scientific">Multifurca ochricompacta</name>
    <dbReference type="NCBI Taxonomy" id="376703"/>
    <lineage>
        <taxon>Eukaryota</taxon>
        <taxon>Fungi</taxon>
        <taxon>Dikarya</taxon>
        <taxon>Basidiomycota</taxon>
        <taxon>Agaricomycotina</taxon>
        <taxon>Agaricomycetes</taxon>
        <taxon>Russulales</taxon>
        <taxon>Russulaceae</taxon>
        <taxon>Multifurca</taxon>
    </lineage>
</organism>
<feature type="region of interest" description="Disordered" evidence="1">
    <location>
        <begin position="108"/>
        <end position="146"/>
    </location>
</feature>
<reference evidence="2" key="1">
    <citation type="journal article" date="2022" name="New Phytol.">
        <title>Evolutionary transition to the ectomycorrhizal habit in the genomes of a hyperdiverse lineage of mushroom-forming fungi.</title>
        <authorList>
            <person name="Looney B."/>
            <person name="Miyauchi S."/>
            <person name="Morin E."/>
            <person name="Drula E."/>
            <person name="Courty P.E."/>
            <person name="Kohler A."/>
            <person name="Kuo A."/>
            <person name="LaButti K."/>
            <person name="Pangilinan J."/>
            <person name="Lipzen A."/>
            <person name="Riley R."/>
            <person name="Andreopoulos W."/>
            <person name="He G."/>
            <person name="Johnson J."/>
            <person name="Nolan M."/>
            <person name="Tritt A."/>
            <person name="Barry K.W."/>
            <person name="Grigoriev I.V."/>
            <person name="Nagy L.G."/>
            <person name="Hibbett D."/>
            <person name="Henrissat B."/>
            <person name="Matheny P.B."/>
            <person name="Labbe J."/>
            <person name="Martin F.M."/>
        </authorList>
    </citation>
    <scope>NUCLEOTIDE SEQUENCE</scope>
    <source>
        <strain evidence="2">BPL690</strain>
    </source>
</reference>
<name>A0AAD4M4D9_9AGAM</name>
<evidence type="ECO:0000313" key="3">
    <source>
        <dbReference type="Proteomes" id="UP001203297"/>
    </source>
</evidence>
<dbReference type="AlphaFoldDB" id="A0AAD4M4D9"/>
<evidence type="ECO:0000313" key="2">
    <source>
        <dbReference type="EMBL" id="KAI0301689.1"/>
    </source>
</evidence>
<proteinExistence type="predicted"/>
<gene>
    <name evidence="2" type="ORF">B0F90DRAFT_1716929</name>
</gene>
<sequence length="146" mass="16508">MMVDQLATALSTRGDLMSDGAPETYYDRVVRNMRVSFADAARAQVELEFIPAEREEYREQVRLEVRQSLESAALLERTHIREHTLSELTNQVGQERLTYKTERLARAQQEVEDALSAAAPPVPDPDRTPCRKKAPSQRSLTPPSPT</sequence>
<keyword evidence="3" id="KW-1185">Reference proteome</keyword>